<organism evidence="1 2">
    <name type="scientific">Nitrobacter winogradskyi</name>
    <name type="common">Nitrobacter agilis</name>
    <dbReference type="NCBI Taxonomy" id="913"/>
    <lineage>
        <taxon>Bacteria</taxon>
        <taxon>Pseudomonadati</taxon>
        <taxon>Pseudomonadota</taxon>
        <taxon>Alphaproteobacteria</taxon>
        <taxon>Hyphomicrobiales</taxon>
        <taxon>Nitrobacteraceae</taxon>
        <taxon>Nitrobacter</taxon>
    </lineage>
</organism>
<dbReference type="AlphaFoldDB" id="A0A4Y3WC58"/>
<accession>A0A4Y3WC58</accession>
<comment type="caution">
    <text evidence="1">The sequence shown here is derived from an EMBL/GenBank/DDBJ whole genome shotgun (WGS) entry which is preliminary data.</text>
</comment>
<evidence type="ECO:0000313" key="2">
    <source>
        <dbReference type="Proteomes" id="UP000318825"/>
    </source>
</evidence>
<dbReference type="Proteomes" id="UP000318825">
    <property type="component" value="Unassembled WGS sequence"/>
</dbReference>
<dbReference type="OrthoDB" id="7906710at2"/>
<sequence length="164" mass="18131">MFDIEMRGDSYRPGYPAVGDGWRDIVETAIARVAAASTGHDVRIEQIKQKFGSLRIYWTCADGVPQDVSLNLEEAVARAEARSECTCETCRSPGRLYTTGSWDATSCPEHARGEPVPVRPGFENLHIVRVVVDGEVRVVACRRYDRDTDTFVDVDPAILGGVEE</sequence>
<evidence type="ECO:0000313" key="1">
    <source>
        <dbReference type="EMBL" id="GEC15449.1"/>
    </source>
</evidence>
<protein>
    <submittedName>
        <fullName evidence="1">Uncharacterized protein</fullName>
    </submittedName>
</protein>
<gene>
    <name evidence="1" type="ORF">NWI01_13410</name>
</gene>
<dbReference type="EMBL" id="BJNF01000029">
    <property type="protein sequence ID" value="GEC15449.1"/>
    <property type="molecule type" value="Genomic_DNA"/>
</dbReference>
<reference evidence="1 2" key="1">
    <citation type="submission" date="2019-06" db="EMBL/GenBank/DDBJ databases">
        <title>Whole genome shotgun sequence of Nitrobacter winogradskyi NBRC 14297.</title>
        <authorList>
            <person name="Hosoyama A."/>
            <person name="Uohara A."/>
            <person name="Ohji S."/>
            <person name="Ichikawa N."/>
        </authorList>
    </citation>
    <scope>NUCLEOTIDE SEQUENCE [LARGE SCALE GENOMIC DNA]</scope>
    <source>
        <strain evidence="1 2">NBRC 14297</strain>
    </source>
</reference>
<dbReference type="RefSeq" id="WP_141383145.1">
    <property type="nucleotide sequence ID" value="NZ_BJNF01000029.1"/>
</dbReference>
<name>A0A4Y3WC58_NITWI</name>
<proteinExistence type="predicted"/>